<accession>B0MNG5</accession>
<sequence length="41" mass="4852">MVKILFLLIAMCRFKNRISKIAKTTYIFSTPFLHLLNKEHA</sequence>
<comment type="caution">
    <text evidence="1">The sequence shown here is derived from an EMBL/GenBank/DDBJ whole genome shotgun (WGS) entry which is preliminary data.</text>
</comment>
<dbReference type="EMBL" id="ABCA03000046">
    <property type="protein sequence ID" value="EDS00677.1"/>
    <property type="molecule type" value="Genomic_DNA"/>
</dbReference>
<dbReference type="AlphaFoldDB" id="B0MNG5"/>
<gene>
    <name evidence="1" type="ORF">EUBSIR_01370</name>
</gene>
<reference evidence="1" key="2">
    <citation type="submission" date="2014-06" db="EMBL/GenBank/DDBJ databases">
        <title>Draft genome sequence of Eubacterium siraeum (DSM 15702).</title>
        <authorList>
            <person name="Sudarsanam P."/>
            <person name="Ley R."/>
            <person name="Guruge J."/>
            <person name="Turnbaugh P.J."/>
            <person name="Mahowald M."/>
            <person name="Liep D."/>
            <person name="Gordon J."/>
        </authorList>
    </citation>
    <scope>NUCLEOTIDE SEQUENCE</scope>
    <source>
        <strain evidence="1">DSM 15702</strain>
    </source>
</reference>
<organism evidence="1 2">
    <name type="scientific">[Eubacterium] siraeum DSM 15702</name>
    <dbReference type="NCBI Taxonomy" id="428128"/>
    <lineage>
        <taxon>Bacteria</taxon>
        <taxon>Bacillati</taxon>
        <taxon>Bacillota</taxon>
        <taxon>Clostridia</taxon>
        <taxon>Eubacteriales</taxon>
        <taxon>Oscillospiraceae</taxon>
        <taxon>Oscillospiraceae incertae sedis</taxon>
    </lineage>
</organism>
<protein>
    <submittedName>
        <fullName evidence="1">Uncharacterized protein</fullName>
    </submittedName>
</protein>
<dbReference type="Proteomes" id="UP000005326">
    <property type="component" value="Unassembled WGS sequence"/>
</dbReference>
<name>B0MNG5_9FIRM</name>
<keyword evidence="2" id="KW-1185">Reference proteome</keyword>
<evidence type="ECO:0000313" key="2">
    <source>
        <dbReference type="Proteomes" id="UP000005326"/>
    </source>
</evidence>
<proteinExistence type="predicted"/>
<evidence type="ECO:0000313" key="1">
    <source>
        <dbReference type="EMBL" id="EDS00677.1"/>
    </source>
</evidence>
<reference evidence="1" key="1">
    <citation type="submission" date="2007-10" db="EMBL/GenBank/DDBJ databases">
        <authorList>
            <person name="Fulton L."/>
            <person name="Clifton S."/>
            <person name="Fulton B."/>
            <person name="Xu J."/>
            <person name="Minx P."/>
            <person name="Pepin K.H."/>
            <person name="Johnson M."/>
            <person name="Thiruvilangam P."/>
            <person name="Bhonagiri V."/>
            <person name="Nash W.E."/>
            <person name="Mardis E.R."/>
            <person name="Wilson R.K."/>
        </authorList>
    </citation>
    <scope>NUCLEOTIDE SEQUENCE [LARGE SCALE GENOMIC DNA]</scope>
    <source>
        <strain evidence="1">DSM 15702</strain>
    </source>
</reference>